<keyword evidence="2" id="KW-1185">Reference proteome</keyword>
<comment type="caution">
    <text evidence="1">The sequence shown here is derived from an EMBL/GenBank/DDBJ whole genome shotgun (WGS) entry which is preliminary data.</text>
</comment>
<evidence type="ECO:0000313" key="1">
    <source>
        <dbReference type="EMBL" id="KUP90705.1"/>
    </source>
</evidence>
<sequence>MKAMLAGFVLIGAIAVGSDFALDYAGFSAQERNSGAAVRLN</sequence>
<protein>
    <submittedName>
        <fullName evidence="1">Uncharacterized protein</fullName>
    </submittedName>
</protein>
<dbReference type="AlphaFoldDB" id="A0A132BQM2"/>
<reference evidence="1 2" key="1">
    <citation type="submission" date="2015-12" db="EMBL/GenBank/DDBJ databases">
        <title>Genome sequence of the marine Rhodobacteraceae strain O3.65, Candidatus Tritonibacter horizontis.</title>
        <authorList>
            <person name="Poehlein A."/>
            <person name="Giebel H.A."/>
            <person name="Voget S."/>
            <person name="Brinkhoff T."/>
        </authorList>
    </citation>
    <scope>NUCLEOTIDE SEQUENCE [LARGE SCALE GENOMIC DNA]</scope>
    <source>
        <strain evidence="1 2">O3.65</strain>
    </source>
</reference>
<accession>A0A132BQM2</accession>
<proteinExistence type="predicted"/>
<dbReference type="EMBL" id="LPUY01000138">
    <property type="protein sequence ID" value="KUP90705.1"/>
    <property type="molecule type" value="Genomic_DNA"/>
</dbReference>
<dbReference type="Proteomes" id="UP000068382">
    <property type="component" value="Unassembled WGS sequence"/>
</dbReference>
<dbReference type="RefSeq" id="WP_269745374.1">
    <property type="nucleotide sequence ID" value="NZ_LPUY01000138.1"/>
</dbReference>
<evidence type="ECO:0000313" key="2">
    <source>
        <dbReference type="Proteomes" id="UP000068382"/>
    </source>
</evidence>
<organism evidence="1 2">
    <name type="scientific">Tritonibacter horizontis</name>
    <dbReference type="NCBI Taxonomy" id="1768241"/>
    <lineage>
        <taxon>Bacteria</taxon>
        <taxon>Pseudomonadati</taxon>
        <taxon>Pseudomonadota</taxon>
        <taxon>Alphaproteobacteria</taxon>
        <taxon>Rhodobacterales</taxon>
        <taxon>Paracoccaceae</taxon>
        <taxon>Tritonibacter</taxon>
    </lineage>
</organism>
<gene>
    <name evidence="1" type="ORF">TRIHO_45720</name>
</gene>
<name>A0A132BQM2_9RHOB</name>